<name>A0A328TYJ1_9BACL</name>
<dbReference type="InterPro" id="IPR036237">
    <property type="entry name" value="Xyl_isomerase-like_sf"/>
</dbReference>
<organism evidence="2 3">
    <name type="scientific">Paenibacillus montanisoli</name>
    <dbReference type="NCBI Taxonomy" id="2081970"/>
    <lineage>
        <taxon>Bacteria</taxon>
        <taxon>Bacillati</taxon>
        <taxon>Bacillota</taxon>
        <taxon>Bacilli</taxon>
        <taxon>Bacillales</taxon>
        <taxon>Paenibacillaceae</taxon>
        <taxon>Paenibacillus</taxon>
    </lineage>
</organism>
<accession>A0A328TYJ1</accession>
<keyword evidence="2" id="KW-0413">Isomerase</keyword>
<sequence length="255" mass="28848">MRHKLAAQLYTLRNELKIDFPGTLRELKKMGWSAVQIDGLHGNDPREIAAVMNELGLRTAGMHVGLERMKHDLEAVLEEARLFNTKDFICHSLPGELQNPDGYRSVRDDLRKVAAAVSGAGFRVGYHNHDFEFHTSVEGRYALDYVLELDPAAPVYAEIDTYWVKKAGLDPLGYIRDYAYRMPILHLKDMTGDGRCYFAEIGNGIIDFVPILQWGESSGVEWYAVEQDYCPGSPLDSLAESFEYLMRIEKLATQG</sequence>
<evidence type="ECO:0000313" key="2">
    <source>
        <dbReference type="EMBL" id="RAP74573.1"/>
    </source>
</evidence>
<dbReference type="InterPro" id="IPR013022">
    <property type="entry name" value="Xyl_isomerase-like_TIM-brl"/>
</dbReference>
<evidence type="ECO:0000259" key="1">
    <source>
        <dbReference type="Pfam" id="PF01261"/>
    </source>
</evidence>
<keyword evidence="3" id="KW-1185">Reference proteome</keyword>
<dbReference type="EMBL" id="QLUW01000004">
    <property type="protein sequence ID" value="RAP74573.1"/>
    <property type="molecule type" value="Genomic_DNA"/>
</dbReference>
<feature type="domain" description="Xylose isomerase-like TIM barrel" evidence="1">
    <location>
        <begin position="25"/>
        <end position="245"/>
    </location>
</feature>
<dbReference type="InterPro" id="IPR050312">
    <property type="entry name" value="IolE/XylAMocC-like"/>
</dbReference>
<dbReference type="SUPFAM" id="SSF51658">
    <property type="entry name" value="Xylose isomerase-like"/>
    <property type="match status" value="1"/>
</dbReference>
<dbReference type="OrthoDB" id="9798407at2"/>
<dbReference type="Proteomes" id="UP000249260">
    <property type="component" value="Unassembled WGS sequence"/>
</dbReference>
<dbReference type="PANTHER" id="PTHR12110:SF41">
    <property type="entry name" value="INOSOSE DEHYDRATASE"/>
    <property type="match status" value="1"/>
</dbReference>
<dbReference type="PANTHER" id="PTHR12110">
    <property type="entry name" value="HYDROXYPYRUVATE ISOMERASE"/>
    <property type="match status" value="1"/>
</dbReference>
<protein>
    <submittedName>
        <fullName evidence="2">Sugar phosphate isomerase/epimerase</fullName>
    </submittedName>
</protein>
<proteinExistence type="predicted"/>
<dbReference type="Gene3D" id="3.20.20.150">
    <property type="entry name" value="Divalent-metal-dependent TIM barrel enzymes"/>
    <property type="match status" value="1"/>
</dbReference>
<dbReference type="GO" id="GO:0016853">
    <property type="term" value="F:isomerase activity"/>
    <property type="evidence" value="ECO:0007669"/>
    <property type="project" value="UniProtKB-KW"/>
</dbReference>
<dbReference type="Pfam" id="PF01261">
    <property type="entry name" value="AP_endonuc_2"/>
    <property type="match status" value="1"/>
</dbReference>
<evidence type="ECO:0000313" key="3">
    <source>
        <dbReference type="Proteomes" id="UP000249260"/>
    </source>
</evidence>
<reference evidence="2 3" key="1">
    <citation type="submission" date="2018-06" db="EMBL/GenBank/DDBJ databases">
        <title>Paenibacillus montanisoli sp. nov., isolated from mountain area soil.</title>
        <authorList>
            <person name="Wu M."/>
        </authorList>
    </citation>
    <scope>NUCLEOTIDE SEQUENCE [LARGE SCALE GENOMIC DNA]</scope>
    <source>
        <strain evidence="2 3">RA17</strain>
    </source>
</reference>
<dbReference type="RefSeq" id="WP_112884362.1">
    <property type="nucleotide sequence ID" value="NZ_QLUW01000004.1"/>
</dbReference>
<dbReference type="AlphaFoldDB" id="A0A328TYJ1"/>
<gene>
    <name evidence="2" type="ORF">DL346_21150</name>
</gene>
<comment type="caution">
    <text evidence="2">The sequence shown here is derived from an EMBL/GenBank/DDBJ whole genome shotgun (WGS) entry which is preliminary data.</text>
</comment>